<feature type="compositionally biased region" description="Pro residues" evidence="1">
    <location>
        <begin position="24"/>
        <end position="35"/>
    </location>
</feature>
<dbReference type="AlphaFoldDB" id="A0A8J2X0I2"/>
<evidence type="ECO:0000256" key="1">
    <source>
        <dbReference type="SAM" id="MobiDB-lite"/>
    </source>
</evidence>
<proteinExistence type="predicted"/>
<dbReference type="EMBL" id="CAKKNE010000005">
    <property type="protein sequence ID" value="CAH0375847.1"/>
    <property type="molecule type" value="Genomic_DNA"/>
</dbReference>
<gene>
    <name evidence="3" type="ORF">PECAL_5P03950</name>
</gene>
<protein>
    <submittedName>
        <fullName evidence="3">Uncharacterized protein</fullName>
    </submittedName>
</protein>
<reference evidence="3" key="1">
    <citation type="submission" date="2021-11" db="EMBL/GenBank/DDBJ databases">
        <authorList>
            <consortium name="Genoscope - CEA"/>
            <person name="William W."/>
        </authorList>
    </citation>
    <scope>NUCLEOTIDE SEQUENCE</scope>
</reference>
<keyword evidence="2" id="KW-0812">Transmembrane</keyword>
<keyword evidence="2" id="KW-1133">Transmembrane helix</keyword>
<keyword evidence="2" id="KW-0472">Membrane</keyword>
<sequence>MIPSFGASSTGFADGIGGGARGAPPRPGMGMPPPSFARRARMPPVVLGDASGFSSALALICIRARRSWMEPPGGVFGVVSVGIGGGPPLPVRRCVGIGGGGPPEPVRRCVGIGGGPPLPVEDWLDVRRCVGMGGGALLGDFVGGGAGAANLAIRAAIAEALPDDLGVFAAAFSFLAASSRAFALAIISATPIFARRRRRSEHPLFYGYVVRGFDESARQSSRQHGGRPGGRVRPEAGYGPLKKHLARVWL</sequence>
<organism evidence="3 4">
    <name type="scientific">Pelagomonas calceolata</name>
    <dbReference type="NCBI Taxonomy" id="35677"/>
    <lineage>
        <taxon>Eukaryota</taxon>
        <taxon>Sar</taxon>
        <taxon>Stramenopiles</taxon>
        <taxon>Ochrophyta</taxon>
        <taxon>Pelagophyceae</taxon>
        <taxon>Pelagomonadales</taxon>
        <taxon>Pelagomonadaceae</taxon>
        <taxon>Pelagomonas</taxon>
    </lineage>
</organism>
<evidence type="ECO:0000313" key="4">
    <source>
        <dbReference type="Proteomes" id="UP000789595"/>
    </source>
</evidence>
<feature type="region of interest" description="Disordered" evidence="1">
    <location>
        <begin position="1"/>
        <end position="37"/>
    </location>
</feature>
<name>A0A8J2X0I2_9STRA</name>
<comment type="caution">
    <text evidence="3">The sequence shown here is derived from an EMBL/GenBank/DDBJ whole genome shotgun (WGS) entry which is preliminary data.</text>
</comment>
<keyword evidence="4" id="KW-1185">Reference proteome</keyword>
<feature type="compositionally biased region" description="Polar residues" evidence="1">
    <location>
        <begin position="1"/>
        <end position="11"/>
    </location>
</feature>
<evidence type="ECO:0000313" key="3">
    <source>
        <dbReference type="EMBL" id="CAH0375847.1"/>
    </source>
</evidence>
<feature type="region of interest" description="Disordered" evidence="1">
    <location>
        <begin position="217"/>
        <end position="238"/>
    </location>
</feature>
<evidence type="ECO:0000256" key="2">
    <source>
        <dbReference type="SAM" id="Phobius"/>
    </source>
</evidence>
<feature type="transmembrane region" description="Helical" evidence="2">
    <location>
        <begin position="137"/>
        <end position="157"/>
    </location>
</feature>
<accession>A0A8J2X0I2</accession>
<feature type="transmembrane region" description="Helical" evidence="2">
    <location>
        <begin position="169"/>
        <end position="194"/>
    </location>
</feature>
<dbReference type="Proteomes" id="UP000789595">
    <property type="component" value="Unassembled WGS sequence"/>
</dbReference>